<dbReference type="Pfam" id="PF08545">
    <property type="entry name" value="ACP_syn_III"/>
    <property type="match status" value="1"/>
</dbReference>
<evidence type="ECO:0008006" key="7">
    <source>
        <dbReference type="Google" id="ProtNLM"/>
    </source>
</evidence>
<protein>
    <recommendedName>
        <fullName evidence="7">3-oxoacyl-ACP synthase</fullName>
    </recommendedName>
</protein>
<dbReference type="InterPro" id="IPR013747">
    <property type="entry name" value="ACP_syn_III_C"/>
</dbReference>
<dbReference type="CDD" id="cd00830">
    <property type="entry name" value="KAS_III"/>
    <property type="match status" value="1"/>
</dbReference>
<evidence type="ECO:0000313" key="6">
    <source>
        <dbReference type="Proteomes" id="UP000178336"/>
    </source>
</evidence>
<gene>
    <name evidence="5" type="ORF">A3A48_01990</name>
</gene>
<sequence>DHIADFLNKPAKAVKKLMKNVGIESRNWTEEEYATSDLAVEAVNRALRMANIRPEEVKAIWCGTMTEDYPGVPIAPSVKERVGTPRMGVYFDISTACVGFLSSLYIAYNDIVSPYGQGGPQVVVGSDTLSKFLSPNKRETFMVFGDAAGAVVIDTISDKNSLSAKIAFQFGADGSHVEDLYIPAGGSRIPTSEETIRNNQHCIWMNGKMVKKYAQNDMRECIMRAAAKADVTFGDIMWLFPHQANLEIIDGLAKDIGFPRERVYKNIKHKGNTSSASIPLALRDAYHEGKLLPDELIISCSFGAGSEFGAAVLPTVGVPRRTTAERIRDLIPH</sequence>
<organism evidence="5 6">
    <name type="scientific">Candidatus Curtissbacteria bacterium RIFCSPLOWO2_01_FULL_37_9</name>
    <dbReference type="NCBI Taxonomy" id="1797724"/>
    <lineage>
        <taxon>Bacteria</taxon>
        <taxon>Candidatus Curtissiibacteriota</taxon>
    </lineage>
</organism>
<evidence type="ECO:0000256" key="2">
    <source>
        <dbReference type="ARBA" id="ARBA00023315"/>
    </source>
</evidence>
<name>A0A1F5GU20_9BACT</name>
<feature type="domain" description="Beta-ketoacyl-[acyl-carrier-protein] synthase III N-terminal" evidence="4">
    <location>
        <begin position="91"/>
        <end position="174"/>
    </location>
</feature>
<reference evidence="5 6" key="1">
    <citation type="journal article" date="2016" name="Nat. Commun.">
        <title>Thousands of microbial genomes shed light on interconnected biogeochemical processes in an aquifer system.</title>
        <authorList>
            <person name="Anantharaman K."/>
            <person name="Brown C.T."/>
            <person name="Hug L.A."/>
            <person name="Sharon I."/>
            <person name="Castelle C.J."/>
            <person name="Probst A.J."/>
            <person name="Thomas B.C."/>
            <person name="Singh A."/>
            <person name="Wilkins M.J."/>
            <person name="Karaoz U."/>
            <person name="Brodie E.L."/>
            <person name="Williams K.H."/>
            <person name="Hubbard S.S."/>
            <person name="Banfield J.F."/>
        </authorList>
    </citation>
    <scope>NUCLEOTIDE SEQUENCE [LARGE SCALE GENOMIC DNA]</scope>
</reference>
<dbReference type="EMBL" id="MFBN01000020">
    <property type="protein sequence ID" value="OGD95348.1"/>
    <property type="molecule type" value="Genomic_DNA"/>
</dbReference>
<keyword evidence="2" id="KW-0012">Acyltransferase</keyword>
<evidence type="ECO:0000259" key="4">
    <source>
        <dbReference type="Pfam" id="PF08545"/>
    </source>
</evidence>
<evidence type="ECO:0000259" key="3">
    <source>
        <dbReference type="Pfam" id="PF08541"/>
    </source>
</evidence>
<evidence type="ECO:0000313" key="5">
    <source>
        <dbReference type="EMBL" id="OGD95348.1"/>
    </source>
</evidence>
<dbReference type="Pfam" id="PF08541">
    <property type="entry name" value="ACP_syn_III_C"/>
    <property type="match status" value="1"/>
</dbReference>
<dbReference type="AlphaFoldDB" id="A0A1F5GU20"/>
<dbReference type="Proteomes" id="UP000178336">
    <property type="component" value="Unassembled WGS sequence"/>
</dbReference>
<accession>A0A1F5GU20</accession>
<dbReference type="GO" id="GO:0006633">
    <property type="term" value="P:fatty acid biosynthetic process"/>
    <property type="evidence" value="ECO:0007669"/>
    <property type="project" value="InterPro"/>
</dbReference>
<dbReference type="STRING" id="1797724.A3A48_01990"/>
<dbReference type="GO" id="GO:0004315">
    <property type="term" value="F:3-oxoacyl-[acyl-carrier-protein] synthase activity"/>
    <property type="evidence" value="ECO:0007669"/>
    <property type="project" value="InterPro"/>
</dbReference>
<comment type="caution">
    <text evidence="5">The sequence shown here is derived from an EMBL/GenBank/DDBJ whole genome shotgun (WGS) entry which is preliminary data.</text>
</comment>
<dbReference type="PANTHER" id="PTHR34069:SF2">
    <property type="entry name" value="BETA-KETOACYL-[ACYL-CARRIER-PROTEIN] SYNTHASE III"/>
    <property type="match status" value="1"/>
</dbReference>
<dbReference type="Gene3D" id="3.40.47.10">
    <property type="match status" value="1"/>
</dbReference>
<evidence type="ECO:0000256" key="1">
    <source>
        <dbReference type="ARBA" id="ARBA00022679"/>
    </source>
</evidence>
<dbReference type="InterPro" id="IPR013751">
    <property type="entry name" value="ACP_syn_III_N"/>
</dbReference>
<dbReference type="GO" id="GO:0044550">
    <property type="term" value="P:secondary metabolite biosynthetic process"/>
    <property type="evidence" value="ECO:0007669"/>
    <property type="project" value="TreeGrafter"/>
</dbReference>
<feature type="non-terminal residue" evidence="5">
    <location>
        <position position="1"/>
    </location>
</feature>
<dbReference type="PANTHER" id="PTHR34069">
    <property type="entry name" value="3-OXOACYL-[ACYL-CARRIER-PROTEIN] SYNTHASE 3"/>
    <property type="match status" value="1"/>
</dbReference>
<keyword evidence="1" id="KW-0808">Transferase</keyword>
<proteinExistence type="predicted"/>
<dbReference type="SUPFAM" id="SSF53901">
    <property type="entry name" value="Thiolase-like"/>
    <property type="match status" value="1"/>
</dbReference>
<dbReference type="InterPro" id="IPR016039">
    <property type="entry name" value="Thiolase-like"/>
</dbReference>
<feature type="domain" description="Beta-ketoacyl-[acyl-carrier-protein] synthase III C-terminal" evidence="3">
    <location>
        <begin position="227"/>
        <end position="313"/>
    </location>
</feature>